<name>A0A1C2IDB0_ACITH</name>
<dbReference type="EMBL" id="LWSA01000086">
    <property type="protein sequence ID" value="OCX73960.1"/>
    <property type="molecule type" value="Genomic_DNA"/>
</dbReference>
<dbReference type="Pfam" id="PF06412">
    <property type="entry name" value="TraD"/>
    <property type="match status" value="1"/>
</dbReference>
<evidence type="ECO:0000256" key="1">
    <source>
        <dbReference type="SAM" id="Coils"/>
    </source>
</evidence>
<dbReference type="Proteomes" id="UP000094893">
    <property type="component" value="Unassembled WGS sequence"/>
</dbReference>
<feature type="region of interest" description="Disordered" evidence="2">
    <location>
        <begin position="106"/>
        <end position="136"/>
    </location>
</feature>
<dbReference type="Proteomes" id="UP000095008">
    <property type="component" value="Unassembled WGS sequence"/>
</dbReference>
<keyword evidence="6" id="KW-1185">Reference proteome</keyword>
<evidence type="ECO:0000313" key="3">
    <source>
        <dbReference type="EMBL" id="OCX70068.1"/>
    </source>
</evidence>
<dbReference type="InterPro" id="IPR009444">
    <property type="entry name" value="Conjugal_tfr_TraD_a-type"/>
</dbReference>
<evidence type="ECO:0008006" key="7">
    <source>
        <dbReference type="Google" id="ProtNLM"/>
    </source>
</evidence>
<accession>A0A1C2IDB0</accession>
<dbReference type="AlphaFoldDB" id="A0A1C2IDB0"/>
<feature type="coiled-coil region" evidence="1">
    <location>
        <begin position="7"/>
        <end position="41"/>
    </location>
</feature>
<proteinExistence type="predicted"/>
<evidence type="ECO:0000313" key="5">
    <source>
        <dbReference type="Proteomes" id="UP000094893"/>
    </source>
</evidence>
<feature type="compositionally biased region" description="Basic and acidic residues" evidence="2">
    <location>
        <begin position="127"/>
        <end position="136"/>
    </location>
</feature>
<evidence type="ECO:0000256" key="2">
    <source>
        <dbReference type="SAM" id="MobiDB-lite"/>
    </source>
</evidence>
<sequence>MIMVSKVERLQKQYAENLEKAKLAKAELVKLRREQERKDKASARKARNRILFQVGGLVELAGLLDCDKGALLGGLLTVAKTLEDGPESSRFQEYKQSGDALLAKREAERKATAQKTAETEIPVSESVEVHPVHGQP</sequence>
<organism evidence="4 5">
    <name type="scientific">Acidithiobacillus thiooxidans</name>
    <name type="common">Thiobacillus thiooxidans</name>
    <dbReference type="NCBI Taxonomy" id="930"/>
    <lineage>
        <taxon>Bacteria</taxon>
        <taxon>Pseudomonadati</taxon>
        <taxon>Pseudomonadota</taxon>
        <taxon>Acidithiobacillia</taxon>
        <taxon>Acidithiobacillales</taxon>
        <taxon>Acidithiobacillaceae</taxon>
        <taxon>Acidithiobacillus</taxon>
    </lineage>
</organism>
<comment type="caution">
    <text evidence="4">The sequence shown here is derived from an EMBL/GenBank/DDBJ whole genome shotgun (WGS) entry which is preliminary data.</text>
</comment>
<keyword evidence="1" id="KW-0175">Coiled coil</keyword>
<reference evidence="4 5" key="1">
    <citation type="journal article" date="2016" name="Int. J. Mol. Sci.">
        <title>Comparative genomics of the extreme acidophile Acidithiobacillus thiooxidans reveals intraspecific divergence and niche adaptation.</title>
        <authorList>
            <person name="Zhang X."/>
            <person name="Feng X."/>
            <person name="Tao J."/>
            <person name="Ma L."/>
            <person name="Xiao Y."/>
            <person name="Liang Y."/>
            <person name="Liu X."/>
            <person name="Yin H."/>
        </authorList>
    </citation>
    <scope>NUCLEOTIDE SEQUENCE [LARGE SCALE GENOMIC DNA]</scope>
    <source>
        <strain evidence="4 5">A02</strain>
        <strain evidence="3">DXS-W</strain>
    </source>
</reference>
<protein>
    <recommendedName>
        <fullName evidence="7">Conjugal transfer protein TraD</fullName>
    </recommendedName>
</protein>
<gene>
    <name evidence="3" type="ORF">A6M23_14465</name>
    <name evidence="4" type="ORF">A6P07_06930</name>
</gene>
<dbReference type="EMBL" id="LWRY01000178">
    <property type="protein sequence ID" value="OCX70068.1"/>
    <property type="molecule type" value="Genomic_DNA"/>
</dbReference>
<evidence type="ECO:0000313" key="4">
    <source>
        <dbReference type="EMBL" id="OCX73960.1"/>
    </source>
</evidence>
<evidence type="ECO:0000313" key="6">
    <source>
        <dbReference type="Proteomes" id="UP000095008"/>
    </source>
</evidence>